<evidence type="ECO:0000313" key="2">
    <source>
        <dbReference type="Proteomes" id="UP000255334"/>
    </source>
</evidence>
<dbReference type="InterPro" id="IPR011051">
    <property type="entry name" value="RmlC_Cupin_sf"/>
</dbReference>
<dbReference type="RefSeq" id="WP_115477532.1">
    <property type="nucleotide sequence ID" value="NZ_QRBF01000002.1"/>
</dbReference>
<dbReference type="PANTHER" id="PTHR37943">
    <property type="entry name" value="PROTEIN VES"/>
    <property type="match status" value="1"/>
</dbReference>
<organism evidence="1 2">
    <name type="scientific">Dyella psychrodurans</name>
    <dbReference type="NCBI Taxonomy" id="1927960"/>
    <lineage>
        <taxon>Bacteria</taxon>
        <taxon>Pseudomonadati</taxon>
        <taxon>Pseudomonadota</taxon>
        <taxon>Gammaproteobacteria</taxon>
        <taxon>Lysobacterales</taxon>
        <taxon>Rhodanobacteraceae</taxon>
        <taxon>Dyella</taxon>
    </lineage>
</organism>
<dbReference type="SUPFAM" id="SSF51182">
    <property type="entry name" value="RmlC-like cupins"/>
    <property type="match status" value="1"/>
</dbReference>
<dbReference type="AlphaFoldDB" id="A0A370XAN9"/>
<accession>A0A370XAN9</accession>
<dbReference type="EMBL" id="QRBF01000002">
    <property type="protein sequence ID" value="RDS85494.1"/>
    <property type="molecule type" value="Genomic_DNA"/>
</dbReference>
<evidence type="ECO:0000313" key="1">
    <source>
        <dbReference type="EMBL" id="RDS85494.1"/>
    </source>
</evidence>
<keyword evidence="2" id="KW-1185">Reference proteome</keyword>
<reference evidence="1 2" key="1">
    <citation type="submission" date="2018-07" db="EMBL/GenBank/DDBJ databases">
        <title>Dyella monticola sp. nov. and Dyella psychrodurans sp. nov. isolated from monsoon evergreen broad-leaved forest soil of Dinghu Mountain, China.</title>
        <authorList>
            <person name="Gao Z."/>
            <person name="Qiu L."/>
        </authorList>
    </citation>
    <scope>NUCLEOTIDE SEQUENCE [LARGE SCALE GENOMIC DNA]</scope>
    <source>
        <strain evidence="1 2">4MSK11</strain>
    </source>
</reference>
<proteinExistence type="predicted"/>
<dbReference type="Pfam" id="PF05962">
    <property type="entry name" value="HutD"/>
    <property type="match status" value="1"/>
</dbReference>
<dbReference type="InterPro" id="IPR014710">
    <property type="entry name" value="RmlC-like_jellyroll"/>
</dbReference>
<dbReference type="Gene3D" id="2.60.120.10">
    <property type="entry name" value="Jelly Rolls"/>
    <property type="match status" value="1"/>
</dbReference>
<dbReference type="OrthoDB" id="9800082at2"/>
<name>A0A370XAN9_9GAMM</name>
<dbReference type="InterPro" id="IPR010282">
    <property type="entry name" value="Uncharacterised_HutD/Ves"/>
</dbReference>
<dbReference type="PANTHER" id="PTHR37943:SF1">
    <property type="entry name" value="PROTEIN VES"/>
    <property type="match status" value="1"/>
</dbReference>
<dbReference type="Proteomes" id="UP000255334">
    <property type="component" value="Unassembled WGS sequence"/>
</dbReference>
<sequence length="190" mass="20801">MNALRLVDATSLRTQAWANGAGTTTVIASEPDDADWRWRLSIADIAQETAFSTFADTRRQFVPLDAPVQLRFNDARTTPLLRLSVTRFDGGDAPYALLPEGPTRAFNLMLRGSAEGELIARPLNGSMWLPLRAGWRWFVHVLGGHAEIQVNDEHLAVNAGANLWIDAQPGERVHIEGGGELVLVQLATGH</sequence>
<comment type="caution">
    <text evidence="1">The sequence shown here is derived from an EMBL/GenBank/DDBJ whole genome shotgun (WGS) entry which is preliminary data.</text>
</comment>
<protein>
    <submittedName>
        <fullName evidence="1">HutD family protein</fullName>
    </submittedName>
</protein>
<gene>
    <name evidence="1" type="ORF">DWU99_08280</name>
</gene>